<dbReference type="PANTHER" id="PTHR24074">
    <property type="entry name" value="CO-CHAPERONE PROTEIN DJLA"/>
    <property type="match status" value="1"/>
</dbReference>
<dbReference type="SUPFAM" id="SSF46565">
    <property type="entry name" value="Chaperone J-domain"/>
    <property type="match status" value="1"/>
</dbReference>
<protein>
    <recommendedName>
        <fullName evidence="1">J domain-containing protein</fullName>
    </recommendedName>
</protein>
<dbReference type="InterPro" id="IPR050817">
    <property type="entry name" value="DjlA_DnaK_co-chaperone"/>
</dbReference>
<dbReference type="CDD" id="cd06257">
    <property type="entry name" value="DnaJ"/>
    <property type="match status" value="1"/>
</dbReference>
<feature type="domain" description="J" evidence="1">
    <location>
        <begin position="61"/>
        <end position="150"/>
    </location>
</feature>
<organism evidence="2 3">
    <name type="scientific">Ampelomyces quisqualis</name>
    <name type="common">Powdery mildew agent</name>
    <dbReference type="NCBI Taxonomy" id="50730"/>
    <lineage>
        <taxon>Eukaryota</taxon>
        <taxon>Fungi</taxon>
        <taxon>Dikarya</taxon>
        <taxon>Ascomycota</taxon>
        <taxon>Pezizomycotina</taxon>
        <taxon>Dothideomycetes</taxon>
        <taxon>Pleosporomycetidae</taxon>
        <taxon>Pleosporales</taxon>
        <taxon>Pleosporineae</taxon>
        <taxon>Phaeosphaeriaceae</taxon>
        <taxon>Ampelomyces</taxon>
    </lineage>
</organism>
<keyword evidence="3" id="KW-1185">Reference proteome</keyword>
<gene>
    <name evidence="2" type="ORF">BDU57DRAFT_15920</name>
</gene>
<dbReference type="InterPro" id="IPR001623">
    <property type="entry name" value="DnaJ_domain"/>
</dbReference>
<dbReference type="AlphaFoldDB" id="A0A6A5QYH9"/>
<dbReference type="PROSITE" id="PS50076">
    <property type="entry name" value="DNAJ_2"/>
    <property type="match status" value="1"/>
</dbReference>
<sequence>MLSKKSSLWLCSYANRGPLCYSHAAAPQPCGQSCRHTFSQQHAAPRARSFAQHAAPQPHHDDAELLHWPEAITPHQTPTPYQILKCRRGELYTKQRFYALVKLYHPDRCHAGSPVAELPLHVRLERYRLLVAAHDILSDIEKRKAYDTWGHGWAGHHRTPSSPAAREWDFDRRRWATDPRNNATWEDWERWRHDNAGEADSNSEMVQLSNFAFISLILAFISIGGVIQGTRFSTFNSSVIERRDQIHREASTTLRRSMNATASGDHDKQIRNFLDHREAQLAGEASYQRLLPPAENCAPDTARRQ</sequence>
<dbReference type="EMBL" id="ML979132">
    <property type="protein sequence ID" value="KAF1920462.1"/>
    <property type="molecule type" value="Genomic_DNA"/>
</dbReference>
<name>A0A6A5QYH9_AMPQU</name>
<dbReference type="Gene3D" id="1.10.287.110">
    <property type="entry name" value="DnaJ domain"/>
    <property type="match status" value="1"/>
</dbReference>
<dbReference type="Pfam" id="PF00226">
    <property type="entry name" value="DnaJ"/>
    <property type="match status" value="1"/>
</dbReference>
<dbReference type="InterPro" id="IPR018253">
    <property type="entry name" value="DnaJ_domain_CS"/>
</dbReference>
<dbReference type="InterPro" id="IPR036869">
    <property type="entry name" value="J_dom_sf"/>
</dbReference>
<dbReference type="OrthoDB" id="445556at2759"/>
<dbReference type="PROSITE" id="PS00636">
    <property type="entry name" value="DNAJ_1"/>
    <property type="match status" value="1"/>
</dbReference>
<accession>A0A6A5QYH9</accession>
<evidence type="ECO:0000313" key="3">
    <source>
        <dbReference type="Proteomes" id="UP000800096"/>
    </source>
</evidence>
<evidence type="ECO:0000313" key="2">
    <source>
        <dbReference type="EMBL" id="KAF1920462.1"/>
    </source>
</evidence>
<dbReference type="Proteomes" id="UP000800096">
    <property type="component" value="Unassembled WGS sequence"/>
</dbReference>
<proteinExistence type="predicted"/>
<evidence type="ECO:0000259" key="1">
    <source>
        <dbReference type="PROSITE" id="PS50076"/>
    </source>
</evidence>
<reference evidence="2" key="1">
    <citation type="journal article" date="2020" name="Stud. Mycol.">
        <title>101 Dothideomycetes genomes: a test case for predicting lifestyles and emergence of pathogens.</title>
        <authorList>
            <person name="Haridas S."/>
            <person name="Albert R."/>
            <person name="Binder M."/>
            <person name="Bloem J."/>
            <person name="Labutti K."/>
            <person name="Salamov A."/>
            <person name="Andreopoulos B."/>
            <person name="Baker S."/>
            <person name="Barry K."/>
            <person name="Bills G."/>
            <person name="Bluhm B."/>
            <person name="Cannon C."/>
            <person name="Castanera R."/>
            <person name="Culley D."/>
            <person name="Daum C."/>
            <person name="Ezra D."/>
            <person name="Gonzalez J."/>
            <person name="Henrissat B."/>
            <person name="Kuo A."/>
            <person name="Liang C."/>
            <person name="Lipzen A."/>
            <person name="Lutzoni F."/>
            <person name="Magnuson J."/>
            <person name="Mondo S."/>
            <person name="Nolan M."/>
            <person name="Ohm R."/>
            <person name="Pangilinan J."/>
            <person name="Park H.-J."/>
            <person name="Ramirez L."/>
            <person name="Alfaro M."/>
            <person name="Sun H."/>
            <person name="Tritt A."/>
            <person name="Yoshinaga Y."/>
            <person name="Zwiers L.-H."/>
            <person name="Turgeon B."/>
            <person name="Goodwin S."/>
            <person name="Spatafora J."/>
            <person name="Crous P."/>
            <person name="Grigoriev I."/>
        </authorList>
    </citation>
    <scope>NUCLEOTIDE SEQUENCE</scope>
    <source>
        <strain evidence="2">HMLAC05119</strain>
    </source>
</reference>